<gene>
    <name evidence="1" type="ORF">NYR52_16500</name>
</gene>
<evidence type="ECO:0000313" key="2">
    <source>
        <dbReference type="Proteomes" id="UP001058650"/>
    </source>
</evidence>
<reference evidence="1" key="1">
    <citation type="submission" date="2022-08" db="EMBL/GenBank/DDBJ databases">
        <title>The complete genome sequence of the thermophilic bacterium Laceyella sacchari FBKL4.010 reveals the basis for tetramethylpyrazine biosynthesis in Moutai-flavor Daqu.</title>
        <authorList>
            <person name="Li D."/>
            <person name="Huang W."/>
            <person name="Wang C."/>
            <person name="Qiu S."/>
        </authorList>
    </citation>
    <scope>NUCLEOTIDE SEQUENCE</scope>
    <source>
        <strain evidence="1">FBKL4.014</strain>
        <plasmid evidence="1">unnamed</plasmid>
    </source>
</reference>
<organism evidence="1 2">
    <name type="scientific">Laceyella sacchari</name>
    <name type="common">Thermoactinomyces thalpophilus</name>
    <dbReference type="NCBI Taxonomy" id="37482"/>
    <lineage>
        <taxon>Bacteria</taxon>
        <taxon>Bacillati</taxon>
        <taxon>Bacillota</taxon>
        <taxon>Bacilli</taxon>
        <taxon>Bacillales</taxon>
        <taxon>Thermoactinomycetaceae</taxon>
        <taxon>Laceyella</taxon>
    </lineage>
</organism>
<dbReference type="RefSeq" id="WP_259436812.1">
    <property type="nucleotide sequence ID" value="NZ_CP103867.1"/>
</dbReference>
<proteinExistence type="predicted"/>
<protein>
    <submittedName>
        <fullName evidence="1">Uncharacterized protein</fullName>
    </submittedName>
</protein>
<sequence>MEIGQVWYGKDETAYKGVAATIQAITARNVQLHFDQVINVDGVKLRGEVMSKRKFERMFEQFEQGGLF</sequence>
<evidence type="ECO:0000313" key="1">
    <source>
        <dbReference type="EMBL" id="UWE05318.1"/>
    </source>
</evidence>
<keyword evidence="2" id="KW-1185">Reference proteome</keyword>
<dbReference type="Proteomes" id="UP001058650">
    <property type="component" value="Plasmid unnamed"/>
</dbReference>
<name>A0ABY5U6N9_LACSH</name>
<geneLocation type="plasmid" evidence="1 2">
    <name>unnamed</name>
</geneLocation>
<dbReference type="EMBL" id="CP103867">
    <property type="protein sequence ID" value="UWE05318.1"/>
    <property type="molecule type" value="Genomic_DNA"/>
</dbReference>
<accession>A0ABY5U6N9</accession>
<keyword evidence="1" id="KW-0614">Plasmid</keyword>